<feature type="domain" description="C2H2-type" evidence="9">
    <location>
        <begin position="487"/>
        <end position="515"/>
    </location>
</feature>
<dbReference type="Proteomes" id="UP000639338">
    <property type="component" value="Unassembled WGS sequence"/>
</dbReference>
<evidence type="ECO:0000256" key="3">
    <source>
        <dbReference type="ARBA" id="ARBA00022771"/>
    </source>
</evidence>
<comment type="caution">
    <text evidence="10">The sequence shown here is derived from an EMBL/GenBank/DDBJ whole genome shotgun (WGS) entry which is preliminary data.</text>
</comment>
<dbReference type="GO" id="GO:0005634">
    <property type="term" value="C:nucleus"/>
    <property type="evidence" value="ECO:0007669"/>
    <property type="project" value="UniProtKB-SubCell"/>
</dbReference>
<evidence type="ECO:0000256" key="6">
    <source>
        <dbReference type="PROSITE-ProRule" id="PRU00042"/>
    </source>
</evidence>
<dbReference type="GO" id="GO:0003006">
    <property type="term" value="P:developmental process involved in reproduction"/>
    <property type="evidence" value="ECO:0007669"/>
    <property type="project" value="UniProtKB-ARBA"/>
</dbReference>
<dbReference type="SMART" id="SM00355">
    <property type="entry name" value="ZnF_C2H2"/>
    <property type="match status" value="6"/>
</dbReference>
<dbReference type="SUPFAM" id="SSF57667">
    <property type="entry name" value="beta-beta-alpha zinc fingers"/>
    <property type="match status" value="3"/>
</dbReference>
<dbReference type="PROSITE" id="PS50097">
    <property type="entry name" value="BTB"/>
    <property type="match status" value="1"/>
</dbReference>
<evidence type="ECO:0000256" key="4">
    <source>
        <dbReference type="ARBA" id="ARBA00022833"/>
    </source>
</evidence>
<dbReference type="GO" id="GO:0048666">
    <property type="term" value="P:neuron development"/>
    <property type="evidence" value="ECO:0007669"/>
    <property type="project" value="UniProtKB-ARBA"/>
</dbReference>
<evidence type="ECO:0000256" key="2">
    <source>
        <dbReference type="ARBA" id="ARBA00022723"/>
    </source>
</evidence>
<dbReference type="EMBL" id="JACMRX010000002">
    <property type="protein sequence ID" value="KAF7994537.1"/>
    <property type="molecule type" value="Genomic_DNA"/>
</dbReference>
<reference evidence="10 11" key="1">
    <citation type="submission" date="2020-08" db="EMBL/GenBank/DDBJ databases">
        <title>Aphidius gifuensis genome sequencing and assembly.</title>
        <authorList>
            <person name="Du Z."/>
        </authorList>
    </citation>
    <scope>NUCLEOTIDE SEQUENCE [LARGE SCALE GENOMIC DNA]</scope>
    <source>
        <strain evidence="10">YNYX2018</strain>
        <tissue evidence="10">Adults</tissue>
    </source>
</reference>
<dbReference type="PROSITE" id="PS00028">
    <property type="entry name" value="ZINC_FINGER_C2H2_1"/>
    <property type="match status" value="5"/>
</dbReference>
<dbReference type="PROSITE" id="PS50157">
    <property type="entry name" value="ZINC_FINGER_C2H2_2"/>
    <property type="match status" value="5"/>
</dbReference>
<name>A0A834XZM3_APHGI</name>
<keyword evidence="2" id="KW-0479">Metal-binding</keyword>
<dbReference type="InterPro" id="IPR000210">
    <property type="entry name" value="BTB/POZ_dom"/>
</dbReference>
<feature type="region of interest" description="Disordered" evidence="7">
    <location>
        <begin position="128"/>
        <end position="190"/>
    </location>
</feature>
<dbReference type="InterPro" id="IPR051095">
    <property type="entry name" value="Dros_DevTransReg"/>
</dbReference>
<feature type="domain" description="BTB" evidence="8">
    <location>
        <begin position="31"/>
        <end position="97"/>
    </location>
</feature>
<feature type="compositionally biased region" description="Polar residues" evidence="7">
    <location>
        <begin position="341"/>
        <end position="354"/>
    </location>
</feature>
<evidence type="ECO:0000259" key="8">
    <source>
        <dbReference type="PROSITE" id="PS50097"/>
    </source>
</evidence>
<protein>
    <submittedName>
        <fullName evidence="10">Uncharacterized protein</fullName>
    </submittedName>
</protein>
<dbReference type="AlphaFoldDB" id="A0A834XZM3"/>
<evidence type="ECO:0000259" key="9">
    <source>
        <dbReference type="PROSITE" id="PS50157"/>
    </source>
</evidence>
<proteinExistence type="predicted"/>
<dbReference type="Pfam" id="PF00651">
    <property type="entry name" value="BTB"/>
    <property type="match status" value="1"/>
</dbReference>
<dbReference type="InterPro" id="IPR036236">
    <property type="entry name" value="Znf_C2H2_sf"/>
</dbReference>
<keyword evidence="5" id="KW-0539">Nucleus</keyword>
<dbReference type="Pfam" id="PF00096">
    <property type="entry name" value="zf-C2H2"/>
    <property type="match status" value="3"/>
</dbReference>
<dbReference type="GO" id="GO:0048513">
    <property type="term" value="P:animal organ development"/>
    <property type="evidence" value="ECO:0007669"/>
    <property type="project" value="UniProtKB-ARBA"/>
</dbReference>
<dbReference type="PANTHER" id="PTHR23110:SF104">
    <property type="entry name" value="MATERNAL GENE REQUIRED FOR MEIOSIS, ISOFORM H"/>
    <property type="match status" value="1"/>
</dbReference>
<dbReference type="PANTHER" id="PTHR23110">
    <property type="entry name" value="BTB DOMAIN TRANSCRIPTION FACTOR"/>
    <property type="match status" value="1"/>
</dbReference>
<dbReference type="CDD" id="cd18315">
    <property type="entry name" value="BTB_POZ_BAB-like"/>
    <property type="match status" value="1"/>
</dbReference>
<feature type="domain" description="C2H2-type" evidence="9">
    <location>
        <begin position="740"/>
        <end position="766"/>
    </location>
</feature>
<feature type="region of interest" description="Disordered" evidence="7">
    <location>
        <begin position="563"/>
        <end position="630"/>
    </location>
</feature>
<dbReference type="FunFam" id="3.30.160.60:FF:001448">
    <property type="entry name" value="Zinc finger and BTB domain containing 7a"/>
    <property type="match status" value="1"/>
</dbReference>
<gene>
    <name evidence="10" type="ORF">HCN44_004009</name>
</gene>
<evidence type="ECO:0000256" key="5">
    <source>
        <dbReference type="ARBA" id="ARBA00023242"/>
    </source>
</evidence>
<feature type="compositionally biased region" description="Basic and acidic residues" evidence="7">
    <location>
        <begin position="158"/>
        <end position="190"/>
    </location>
</feature>
<accession>A0A834XZM3</accession>
<keyword evidence="3 6" id="KW-0863">Zinc-finger</keyword>
<feature type="region of interest" description="Disordered" evidence="7">
    <location>
        <begin position="231"/>
        <end position="368"/>
    </location>
</feature>
<evidence type="ECO:0000313" key="11">
    <source>
        <dbReference type="Proteomes" id="UP000639338"/>
    </source>
</evidence>
<dbReference type="SMART" id="SM00225">
    <property type="entry name" value="BTB"/>
    <property type="match status" value="1"/>
</dbReference>
<dbReference type="OrthoDB" id="10261408at2759"/>
<sequence>MGSEHYCLRWNNHQSNLLGVFSQLLESESLVDVTLACTEGPSIRAHKVVLSACSSYFQTLFLDHPNRHPIVILKDVRFSELRTLVDFMYKGEVNVEYCQLSALLKTAESLKVKGLADMTNINAAVATRDEQQHHHHHQHHQHHQQHHQQQQQQHHHHNNDAPRETRNDTTRERDKEHRIDKEYNDKDNIKDELKLQNSHKDHIQQNKHNSLINQHVNDNSEAVDMTECPLTPKREIDSSPERPLALDRPRRDSDDAASLDDTRASISPVSVHSGPSDMSLTNNTTITTATTTAATTTTTTSSSSSSSSSSLSNNNNNSTSTTTTSTTTTTTTTPPTPTTTPGALSQSRLPSPHSTEPLAGPSGLPPVQQVPLSLKKEMDWDRSSDERCASSELSTDYRLPPDPVSLYSMSLALGLDAGGWGALVERASATGSPLLGQHGSSSSLGVAGLASLARRCTVCLATFPSAWLLERHALLQHAGQSKEEKPFTCEQCGQRYRYRSAYVKHREQNHRARLPADKLFTCDVCGMQFRYLKSFKKHRLNHALERLQRGPENLASGISILSERAERSDQVSSTGEPSQLETGSEAASPAATGVSGIGSGGGGVDDIAKDSTETGDVNSETTSEQHDNNQDITEQAIDLHTGRNNVNSNDQLNNIDTDINNITTERVLSIVKAHHDTEKRERRFACPFCGKCVRSKENLKLHVRKHTGERPFVCLFCGRAFGGKSDLTRHLRIHTGERPYHCEMCGKCFARADYLSKHLTTHIHQR</sequence>
<comment type="subcellular location">
    <subcellularLocation>
        <location evidence="1">Nucleus</location>
    </subcellularLocation>
</comment>
<feature type="compositionally biased region" description="Basic residues" evidence="7">
    <location>
        <begin position="133"/>
        <end position="146"/>
    </location>
</feature>
<feature type="domain" description="C2H2-type" evidence="9">
    <location>
        <begin position="712"/>
        <end position="739"/>
    </location>
</feature>
<keyword evidence="4" id="KW-0862">Zinc</keyword>
<dbReference type="FunFam" id="3.30.160.60:FF:002343">
    <property type="entry name" value="Zinc finger protein 33A"/>
    <property type="match status" value="1"/>
</dbReference>
<dbReference type="Gene3D" id="3.30.160.60">
    <property type="entry name" value="Classic Zinc Finger"/>
    <property type="match status" value="4"/>
</dbReference>
<evidence type="ECO:0000313" key="10">
    <source>
        <dbReference type="EMBL" id="KAF7994537.1"/>
    </source>
</evidence>
<evidence type="ECO:0000256" key="1">
    <source>
        <dbReference type="ARBA" id="ARBA00004123"/>
    </source>
</evidence>
<dbReference type="InterPro" id="IPR013087">
    <property type="entry name" value="Znf_C2H2_type"/>
</dbReference>
<feature type="compositionally biased region" description="Polar residues" evidence="7">
    <location>
        <begin position="570"/>
        <end position="582"/>
    </location>
</feature>
<feature type="compositionally biased region" description="Low complexity" evidence="7">
    <location>
        <begin position="279"/>
        <end position="333"/>
    </location>
</feature>
<dbReference type="InterPro" id="IPR011333">
    <property type="entry name" value="SKP1/BTB/POZ_sf"/>
</dbReference>
<keyword evidence="11" id="KW-1185">Reference proteome</keyword>
<dbReference type="GO" id="GO:0008270">
    <property type="term" value="F:zinc ion binding"/>
    <property type="evidence" value="ECO:0007669"/>
    <property type="project" value="UniProtKB-KW"/>
</dbReference>
<evidence type="ECO:0000256" key="7">
    <source>
        <dbReference type="SAM" id="MobiDB-lite"/>
    </source>
</evidence>
<feature type="domain" description="C2H2-type" evidence="9">
    <location>
        <begin position="520"/>
        <end position="547"/>
    </location>
</feature>
<dbReference type="SUPFAM" id="SSF54695">
    <property type="entry name" value="POZ domain"/>
    <property type="match status" value="1"/>
</dbReference>
<feature type="compositionally biased region" description="Basic and acidic residues" evidence="7">
    <location>
        <begin position="232"/>
        <end position="254"/>
    </location>
</feature>
<organism evidence="10 11">
    <name type="scientific">Aphidius gifuensis</name>
    <name type="common">Parasitoid wasp</name>
    <dbReference type="NCBI Taxonomy" id="684658"/>
    <lineage>
        <taxon>Eukaryota</taxon>
        <taxon>Metazoa</taxon>
        <taxon>Ecdysozoa</taxon>
        <taxon>Arthropoda</taxon>
        <taxon>Hexapoda</taxon>
        <taxon>Insecta</taxon>
        <taxon>Pterygota</taxon>
        <taxon>Neoptera</taxon>
        <taxon>Endopterygota</taxon>
        <taxon>Hymenoptera</taxon>
        <taxon>Apocrita</taxon>
        <taxon>Ichneumonoidea</taxon>
        <taxon>Braconidae</taxon>
        <taxon>Aphidiinae</taxon>
        <taxon>Aphidius</taxon>
    </lineage>
</organism>
<feature type="domain" description="C2H2-type" evidence="9">
    <location>
        <begin position="684"/>
        <end position="711"/>
    </location>
</feature>
<dbReference type="GO" id="GO:0006357">
    <property type="term" value="P:regulation of transcription by RNA polymerase II"/>
    <property type="evidence" value="ECO:0007669"/>
    <property type="project" value="TreeGrafter"/>
</dbReference>
<feature type="compositionally biased region" description="Gly residues" evidence="7">
    <location>
        <begin position="595"/>
        <end position="604"/>
    </location>
</feature>
<dbReference type="Gene3D" id="3.30.710.10">
    <property type="entry name" value="Potassium Channel Kv1.1, Chain A"/>
    <property type="match status" value="1"/>
</dbReference>